<reference evidence="13 14" key="1">
    <citation type="journal article" date="2019" name="Mol. Biol. Evol.">
        <title>Blast fungal genomes show frequent chromosomal changes, gene gains and losses, and effector gene turnover.</title>
        <authorList>
            <person name="Gomez Luciano L.B."/>
            <person name="Jason Tsai I."/>
            <person name="Chuma I."/>
            <person name="Tosa Y."/>
            <person name="Chen Y.H."/>
            <person name="Li J.Y."/>
            <person name="Li M.Y."/>
            <person name="Jade Lu M.Y."/>
            <person name="Nakayashiki H."/>
            <person name="Li W.H."/>
        </authorList>
    </citation>
    <scope>NUCLEOTIDE SEQUENCE [LARGE SCALE GENOMIC DNA]</scope>
    <source>
        <strain evidence="13">MZ5-1-6</strain>
    </source>
</reference>
<dbReference type="NCBIfam" id="TIGR00234">
    <property type="entry name" value="tyrS"/>
    <property type="match status" value="1"/>
</dbReference>
<dbReference type="Gene3D" id="3.10.290.10">
    <property type="entry name" value="RNA-binding S4 domain"/>
    <property type="match status" value="1"/>
</dbReference>
<dbReference type="AlphaFoldDB" id="A0A4P7NKG8"/>
<dbReference type="GO" id="GO:0005524">
    <property type="term" value="F:ATP binding"/>
    <property type="evidence" value="ECO:0007669"/>
    <property type="project" value="UniProtKB-KW"/>
</dbReference>
<dbReference type="PROSITE" id="PS00178">
    <property type="entry name" value="AA_TRNA_LIGASE_I"/>
    <property type="match status" value="1"/>
</dbReference>
<evidence type="ECO:0000256" key="4">
    <source>
        <dbReference type="ARBA" id="ARBA00022664"/>
    </source>
</evidence>
<gene>
    <name evidence="13" type="ORF">PoMZ_11478</name>
</gene>
<evidence type="ECO:0000256" key="9">
    <source>
        <dbReference type="ARBA" id="ARBA00023146"/>
    </source>
</evidence>
<dbReference type="CDD" id="cd00805">
    <property type="entry name" value="TyrRS_core"/>
    <property type="match status" value="1"/>
</dbReference>
<organism evidence="13 14">
    <name type="scientific">Pyricularia oryzae</name>
    <name type="common">Rice blast fungus</name>
    <name type="synonym">Magnaporthe oryzae</name>
    <dbReference type="NCBI Taxonomy" id="318829"/>
    <lineage>
        <taxon>Eukaryota</taxon>
        <taxon>Fungi</taxon>
        <taxon>Dikarya</taxon>
        <taxon>Ascomycota</taxon>
        <taxon>Pezizomycotina</taxon>
        <taxon>Sordariomycetes</taxon>
        <taxon>Sordariomycetidae</taxon>
        <taxon>Magnaporthales</taxon>
        <taxon>Pyriculariaceae</taxon>
        <taxon>Pyricularia</taxon>
    </lineage>
</organism>
<dbReference type="InterPro" id="IPR001412">
    <property type="entry name" value="aa-tRNA-synth_I_CS"/>
</dbReference>
<feature type="domain" description="Tyrosyl-tRNA synthetase C-terminal" evidence="12">
    <location>
        <begin position="456"/>
        <end position="570"/>
    </location>
</feature>
<dbReference type="VEuPathDB" id="FungiDB:M_BR32_EuGene_00024441"/>
<keyword evidence="8" id="KW-0809">Transit peptide</keyword>
<dbReference type="Gene3D" id="1.10.240.10">
    <property type="entry name" value="Tyrosyl-Transfer RNA Synthetase"/>
    <property type="match status" value="1"/>
</dbReference>
<evidence type="ECO:0000313" key="13">
    <source>
        <dbReference type="EMBL" id="QBZ62595.1"/>
    </source>
</evidence>
<dbReference type="FunFam" id="1.10.240.10:FF:000001">
    <property type="entry name" value="Tyrosine--tRNA ligase"/>
    <property type="match status" value="1"/>
</dbReference>
<dbReference type="InterPro" id="IPR036986">
    <property type="entry name" value="S4_RNA-bd_sf"/>
</dbReference>
<comment type="subcellular location">
    <subcellularLocation>
        <location evidence="1">Mitochondrion matrix</location>
    </subcellularLocation>
</comment>
<evidence type="ECO:0000256" key="7">
    <source>
        <dbReference type="ARBA" id="ARBA00022917"/>
    </source>
</evidence>
<dbReference type="Pfam" id="PF00579">
    <property type="entry name" value="tRNA-synt_1b"/>
    <property type="match status" value="1"/>
</dbReference>
<evidence type="ECO:0000259" key="12">
    <source>
        <dbReference type="Pfam" id="PF16714"/>
    </source>
</evidence>
<dbReference type="SUPFAM" id="SSF52374">
    <property type="entry name" value="Nucleotidylyl transferase"/>
    <property type="match status" value="1"/>
</dbReference>
<evidence type="ECO:0000256" key="8">
    <source>
        <dbReference type="ARBA" id="ARBA00022946"/>
    </source>
</evidence>
<keyword evidence="7 11" id="KW-0648">Protein biosynthesis</keyword>
<evidence type="ECO:0000256" key="11">
    <source>
        <dbReference type="RuleBase" id="RU361234"/>
    </source>
</evidence>
<name>A0A4P7NKG8_PYROR</name>
<dbReference type="GO" id="GO:0006397">
    <property type="term" value="P:mRNA processing"/>
    <property type="evidence" value="ECO:0007669"/>
    <property type="project" value="UniProtKB-KW"/>
</dbReference>
<evidence type="ECO:0000313" key="14">
    <source>
        <dbReference type="Proteomes" id="UP000294847"/>
    </source>
</evidence>
<dbReference type="GO" id="GO:0006437">
    <property type="term" value="P:tyrosyl-tRNA aminoacylation"/>
    <property type="evidence" value="ECO:0007669"/>
    <property type="project" value="InterPro"/>
</dbReference>
<dbReference type="GO" id="GO:0004831">
    <property type="term" value="F:tyrosine-tRNA ligase activity"/>
    <property type="evidence" value="ECO:0007669"/>
    <property type="project" value="UniProtKB-EC"/>
</dbReference>
<keyword evidence="6 11" id="KW-0067">ATP-binding</keyword>
<dbReference type="GO" id="GO:0005829">
    <property type="term" value="C:cytosol"/>
    <property type="evidence" value="ECO:0007669"/>
    <property type="project" value="TreeGrafter"/>
</dbReference>
<sequence>MLSSSFLKLRGSARHRICRRCLAPQTSANFSTSRILRVTEDAEKPQPRSPIVIRPIGNTESTKIYAKKQAAATAWAERADRIQDGKEPCLWDVFEERGLVKDVAGSREAIRELMRLKRIGAYVGIDPTAASLHLGHLVPLMPLFWMYMNGYTSITLLGSATAKVGDPSGRLTDREKQHREVFNKNMVSMHYQLKKIWTNVDAMARRYGYQEEWAWSRGQRNNNEWWNKQPLLEFLQLLGSNVRVGPMLSRDTVKRKLTEGDGLSFAELTYTLMQGWDWWTLYKQLGVQMQIGGSDQFGNIVQGIEVVKTVRPQQPIPGVNPESPLEEIIGFTTPLLTNSSGEKIGKSSGGGNLWLSNIKTSPYDLYGYFVRQPDEDMERLLKLFTFIPTKKISEIIAEHETDKPKRVAQHRLAFEVIALVHGMDVAESTQIEHKAMHGKGSVKTLFTHDTAEQVLLNSAPEAHKKLPMKLMEKGNVARILYAAGLAKSVSDGHRLATQQAVYIGGREGNKEMGANLCFVPIKTWFPEDTKNFLINGKFLILRKGKHDIRIIEFISDEEYEALGETYRGQPNTGKVRQAREIADLRQTMAEDAGIADRKPTSPESKLQALRKQLEFFEKNFNPNVHNPRSHPETIRAKIQRLEQQQKLLGQEGK</sequence>
<proteinExistence type="inferred from homology"/>
<dbReference type="InterPro" id="IPR002307">
    <property type="entry name" value="Tyr-tRNA-ligase"/>
</dbReference>
<evidence type="ECO:0000256" key="2">
    <source>
        <dbReference type="ARBA" id="ARBA00005594"/>
    </source>
</evidence>
<keyword evidence="3 11" id="KW-0436">Ligase</keyword>
<dbReference type="Pfam" id="PF16714">
    <property type="entry name" value="TyrRSs_C"/>
    <property type="match status" value="1"/>
</dbReference>
<keyword evidence="5 11" id="KW-0547">Nucleotide-binding</keyword>
<dbReference type="FunFam" id="3.40.50.620:FF:000227">
    <property type="entry name" value="Tyrosine--tRNA ligase"/>
    <property type="match status" value="1"/>
</dbReference>
<dbReference type="PANTHER" id="PTHR11766">
    <property type="entry name" value="TYROSYL-TRNA SYNTHETASE"/>
    <property type="match status" value="1"/>
</dbReference>
<evidence type="ECO:0000256" key="6">
    <source>
        <dbReference type="ARBA" id="ARBA00022840"/>
    </source>
</evidence>
<dbReference type="InterPro" id="IPR024088">
    <property type="entry name" value="Tyr-tRNA-ligase_bac-type"/>
</dbReference>
<accession>A0A4P7NKG8</accession>
<evidence type="ECO:0000256" key="10">
    <source>
        <dbReference type="ARBA" id="ARBA00048248"/>
    </source>
</evidence>
<protein>
    <recommendedName>
        <fullName evidence="11">Tyrosine--tRNA ligase</fullName>
        <ecNumber evidence="11">6.1.1.1</ecNumber>
    </recommendedName>
    <alternativeName>
        <fullName evidence="11">Tyrosyl-tRNA synthetase</fullName>
    </alternativeName>
</protein>
<dbReference type="GO" id="GO:0003723">
    <property type="term" value="F:RNA binding"/>
    <property type="evidence" value="ECO:0007669"/>
    <property type="project" value="InterPro"/>
</dbReference>
<dbReference type="Proteomes" id="UP000294847">
    <property type="component" value="Chromosome 5"/>
</dbReference>
<dbReference type="InterPro" id="IPR032005">
    <property type="entry name" value="TyrRSs_C"/>
</dbReference>
<comment type="catalytic activity">
    <reaction evidence="10 11">
        <text>tRNA(Tyr) + L-tyrosine + ATP = L-tyrosyl-tRNA(Tyr) + AMP + diphosphate + H(+)</text>
        <dbReference type="Rhea" id="RHEA:10220"/>
        <dbReference type="Rhea" id="RHEA-COMP:9706"/>
        <dbReference type="Rhea" id="RHEA-COMP:9707"/>
        <dbReference type="ChEBI" id="CHEBI:15378"/>
        <dbReference type="ChEBI" id="CHEBI:30616"/>
        <dbReference type="ChEBI" id="CHEBI:33019"/>
        <dbReference type="ChEBI" id="CHEBI:58315"/>
        <dbReference type="ChEBI" id="CHEBI:78442"/>
        <dbReference type="ChEBI" id="CHEBI:78536"/>
        <dbReference type="ChEBI" id="CHEBI:456215"/>
        <dbReference type="EC" id="6.1.1.1"/>
    </reaction>
</comment>
<dbReference type="InterPro" id="IPR014729">
    <property type="entry name" value="Rossmann-like_a/b/a_fold"/>
</dbReference>
<dbReference type="Gene3D" id="3.40.50.620">
    <property type="entry name" value="HUPs"/>
    <property type="match status" value="1"/>
</dbReference>
<evidence type="ECO:0000256" key="1">
    <source>
        <dbReference type="ARBA" id="ARBA00004305"/>
    </source>
</evidence>
<evidence type="ECO:0000256" key="3">
    <source>
        <dbReference type="ARBA" id="ARBA00022598"/>
    </source>
</evidence>
<dbReference type="EMBL" id="CP034208">
    <property type="protein sequence ID" value="QBZ62595.1"/>
    <property type="molecule type" value="Genomic_DNA"/>
</dbReference>
<dbReference type="InterPro" id="IPR002305">
    <property type="entry name" value="aa-tRNA-synth_Ic"/>
</dbReference>
<dbReference type="PANTHER" id="PTHR11766:SF0">
    <property type="entry name" value="TYROSINE--TRNA LIGASE, MITOCHONDRIAL"/>
    <property type="match status" value="1"/>
</dbReference>
<keyword evidence="4" id="KW-0507">mRNA processing</keyword>
<keyword evidence="9 11" id="KW-0030">Aminoacyl-tRNA synthetase</keyword>
<evidence type="ECO:0000256" key="5">
    <source>
        <dbReference type="ARBA" id="ARBA00022741"/>
    </source>
</evidence>
<dbReference type="EC" id="6.1.1.1" evidence="11"/>
<dbReference type="GO" id="GO:0005759">
    <property type="term" value="C:mitochondrial matrix"/>
    <property type="evidence" value="ECO:0007669"/>
    <property type="project" value="UniProtKB-SubCell"/>
</dbReference>
<dbReference type="PRINTS" id="PR01040">
    <property type="entry name" value="TRNASYNTHTYR"/>
</dbReference>
<comment type="similarity">
    <text evidence="2 11">Belongs to the class-I aminoacyl-tRNA synthetase family.</text>
</comment>